<organism evidence="1 2">
    <name type="scientific">Parnassius apollo</name>
    <name type="common">Apollo butterfly</name>
    <name type="synonym">Papilio apollo</name>
    <dbReference type="NCBI Taxonomy" id="110799"/>
    <lineage>
        <taxon>Eukaryota</taxon>
        <taxon>Metazoa</taxon>
        <taxon>Ecdysozoa</taxon>
        <taxon>Arthropoda</taxon>
        <taxon>Hexapoda</taxon>
        <taxon>Insecta</taxon>
        <taxon>Pterygota</taxon>
        <taxon>Neoptera</taxon>
        <taxon>Endopterygota</taxon>
        <taxon>Lepidoptera</taxon>
        <taxon>Glossata</taxon>
        <taxon>Ditrysia</taxon>
        <taxon>Papilionoidea</taxon>
        <taxon>Papilionidae</taxon>
        <taxon>Parnassiinae</taxon>
        <taxon>Parnassini</taxon>
        <taxon>Parnassius</taxon>
        <taxon>Parnassius</taxon>
    </lineage>
</organism>
<dbReference type="AlphaFoldDB" id="A0A8S3WEP3"/>
<dbReference type="GO" id="GO:0061343">
    <property type="term" value="P:cell adhesion involved in heart morphogenesis"/>
    <property type="evidence" value="ECO:0007669"/>
    <property type="project" value="TreeGrafter"/>
</dbReference>
<dbReference type="GO" id="GO:0007508">
    <property type="term" value="P:larval heart development"/>
    <property type="evidence" value="ECO:0007669"/>
    <property type="project" value="TreeGrafter"/>
</dbReference>
<name>A0A8S3WEP3_PARAO</name>
<proteinExistence type="predicted"/>
<keyword evidence="2" id="KW-1185">Reference proteome</keyword>
<evidence type="ECO:0000313" key="1">
    <source>
        <dbReference type="EMBL" id="CAG4955340.1"/>
    </source>
</evidence>
<gene>
    <name evidence="1" type="ORF">PAPOLLO_LOCUS5293</name>
</gene>
<protein>
    <submittedName>
        <fullName evidence="1">(apollo) hypothetical protein</fullName>
    </submittedName>
</protein>
<dbReference type="PANTHER" id="PTHR33395:SF22">
    <property type="entry name" value="REVERSE TRANSCRIPTASE DOMAIN-CONTAINING PROTEIN"/>
    <property type="match status" value="1"/>
</dbReference>
<dbReference type="PANTHER" id="PTHR33395">
    <property type="entry name" value="TRANSCRIPTASE, PUTATIVE-RELATED-RELATED"/>
    <property type="match status" value="1"/>
</dbReference>
<reference evidence="1" key="1">
    <citation type="submission" date="2021-04" db="EMBL/GenBank/DDBJ databases">
        <authorList>
            <person name="Tunstrom K."/>
        </authorList>
    </citation>
    <scope>NUCLEOTIDE SEQUENCE</scope>
</reference>
<comment type="caution">
    <text evidence="1">The sequence shown here is derived from an EMBL/GenBank/DDBJ whole genome shotgun (WGS) entry which is preliminary data.</text>
</comment>
<sequence length="331" mass="37932">MAVNNLSQMNDVSNVDGRILDLVLSNVDCLNVTKSISMLSKVDQKHPPILISIPKLTSEYLKPIISHRYNYFRADYGNIVPYLKSINWQVELEKCQNVNEMTNIFYHFLNIAVTSYIPKTRPKLTKFPSWFSNSLIKIISEKSRKTLKYLKYKNPRDQLEYELLRERAHNVSSQCLFNFKKRIESDISKNPKSFWRFVKDRRNGVSNIPAIMYQADQVANTGPDIAQMFANKFSSVFSKVAANDGGDVSMFNNSCLNSVKLTERDIIGAVKKLDIFKGAGPDEIPPVFVKRCISALALPLAIIFNQSLRDGVFPDIWKNSKIVPVFKKRRH</sequence>
<dbReference type="Proteomes" id="UP000691718">
    <property type="component" value="Unassembled WGS sequence"/>
</dbReference>
<dbReference type="GO" id="GO:0031012">
    <property type="term" value="C:extracellular matrix"/>
    <property type="evidence" value="ECO:0007669"/>
    <property type="project" value="TreeGrafter"/>
</dbReference>
<accession>A0A8S3WEP3</accession>
<evidence type="ECO:0000313" key="2">
    <source>
        <dbReference type="Proteomes" id="UP000691718"/>
    </source>
</evidence>
<dbReference type="EMBL" id="CAJQZP010000295">
    <property type="protein sequence ID" value="CAG4955340.1"/>
    <property type="molecule type" value="Genomic_DNA"/>
</dbReference>
<dbReference type="OrthoDB" id="7479636at2759"/>